<evidence type="ECO:0000256" key="1">
    <source>
        <dbReference type="SAM" id="MobiDB-lite"/>
    </source>
</evidence>
<dbReference type="AlphaFoldDB" id="A0A1F6CKE1"/>
<dbReference type="EMBL" id="MFKV01000028">
    <property type="protein sequence ID" value="OGG49699.1"/>
    <property type="molecule type" value="Genomic_DNA"/>
</dbReference>
<feature type="compositionally biased region" description="Basic and acidic residues" evidence="1">
    <location>
        <begin position="181"/>
        <end position="197"/>
    </location>
</feature>
<evidence type="ECO:0000313" key="4">
    <source>
        <dbReference type="Proteomes" id="UP000178370"/>
    </source>
</evidence>
<dbReference type="Gene3D" id="3.10.620.30">
    <property type="match status" value="1"/>
</dbReference>
<dbReference type="SMART" id="SM00460">
    <property type="entry name" value="TGc"/>
    <property type="match status" value="1"/>
</dbReference>
<evidence type="ECO:0000313" key="3">
    <source>
        <dbReference type="EMBL" id="OGG49699.1"/>
    </source>
</evidence>
<dbReference type="InterPro" id="IPR002931">
    <property type="entry name" value="Transglutaminase-like"/>
</dbReference>
<dbReference type="Proteomes" id="UP000178370">
    <property type="component" value="Unassembled WGS sequence"/>
</dbReference>
<feature type="compositionally biased region" description="Basic and acidic residues" evidence="1">
    <location>
        <begin position="204"/>
        <end position="218"/>
    </location>
</feature>
<comment type="caution">
    <text evidence="3">The sequence shown here is derived from an EMBL/GenBank/DDBJ whole genome shotgun (WGS) entry which is preliminary data.</text>
</comment>
<dbReference type="STRING" id="1798482.A2763_03400"/>
<dbReference type="InterPro" id="IPR002035">
    <property type="entry name" value="VWF_A"/>
</dbReference>
<dbReference type="SUPFAM" id="SSF53300">
    <property type="entry name" value="vWA-like"/>
    <property type="match status" value="1"/>
</dbReference>
<proteinExistence type="predicted"/>
<dbReference type="InterPro" id="IPR036465">
    <property type="entry name" value="vWFA_dom_sf"/>
</dbReference>
<accession>A0A1F6CKE1</accession>
<sequence length="876" mass="96809">MAIEATLTPDSKIEEKMLSQKLDDILSKRQLFGALQTDVYESAKEQYDHVRALNDWRQKGSASPARSFYRLFEEFSELGAARMPQGARSALSGLLADRLAATARSLSPRGADLFRGILSQVDGTPYEPKFEMTKSKLAELSESGDLRYLLNPRAPLASKTEYLTKRFDDYVAGANALDERDRAKAHEQGEEREKPSDDPTPPPAREESEPSMDEMSRLEKGEKPIAIWKINPAYGGYFREQSFDTWDSSRKVWTQGDYAYEENILGPGHAENDSIIISADVQCGAWTRIPIPYTHGFLADENDQILYRTDKNGDVSILKSGAGKASVGIVLVKEEASRLKMGAPETPVASSERFTEETERAIAEIAKAKQGNRARGYALARYAMQRLQYSNESQFNSTYRSDPNGYCFAIDTHKKADCDVGNTYFAALCARLGVPARHVVGHMVKGKDEKGTSMIHSGTGHAWSEIWDDETREWTRVDATPPGDPIFDQEGEGGESAPGDYGGQEDVGPTDEQLQKLEEELAKHVEELSYTPEERTLSEEAGIELSEARDIAREIAKAEDTRLKDGRKVTDALSQLFDMIVDSRLLFESQYSGPLRRREGGERIDDIVAQHIGAVSGEQDPRSRIKETETPKEEQLFGGFDVWFIGDKSGSMSQTVDGAVKWKTQRTMKYLLLSALHRFQEKLVRSGVAALPGSSLDVRTGVLSFRGEKASELDVDKPLSPRFAATDKVTLWRSLGNQGSGNGDVQALQTVLREINEDIKATEAGGKKDNRLRIVLPMSDGEPDNPARVHALAEELGNRGAVVVGLGLTDAAKSVEKIYTTPTSRGEVVKDLNHLPVIVARHIVSEALKLFPDKGKGRYEYALKALADGFQEPASA</sequence>
<dbReference type="InterPro" id="IPR038765">
    <property type="entry name" value="Papain-like_cys_pep_sf"/>
</dbReference>
<protein>
    <recommendedName>
        <fullName evidence="2">VWFA domain-containing protein</fullName>
    </recommendedName>
</protein>
<dbReference type="Gene3D" id="3.40.50.410">
    <property type="entry name" value="von Willebrand factor, type A domain"/>
    <property type="match status" value="1"/>
</dbReference>
<reference evidence="3 4" key="1">
    <citation type="journal article" date="2016" name="Nat. Commun.">
        <title>Thousands of microbial genomes shed light on interconnected biogeochemical processes in an aquifer system.</title>
        <authorList>
            <person name="Anantharaman K."/>
            <person name="Brown C.T."/>
            <person name="Hug L.A."/>
            <person name="Sharon I."/>
            <person name="Castelle C.J."/>
            <person name="Probst A.J."/>
            <person name="Thomas B.C."/>
            <person name="Singh A."/>
            <person name="Wilkins M.J."/>
            <person name="Karaoz U."/>
            <person name="Brodie E.L."/>
            <person name="Williams K.H."/>
            <person name="Hubbard S.S."/>
            <person name="Banfield J.F."/>
        </authorList>
    </citation>
    <scope>NUCLEOTIDE SEQUENCE [LARGE SCALE GENOMIC DNA]</scope>
</reference>
<dbReference type="SUPFAM" id="SSF54001">
    <property type="entry name" value="Cysteine proteinases"/>
    <property type="match status" value="1"/>
</dbReference>
<evidence type="ECO:0000259" key="2">
    <source>
        <dbReference type="PROSITE" id="PS50234"/>
    </source>
</evidence>
<name>A0A1F6CKE1_9BACT</name>
<dbReference type="Pfam" id="PF01841">
    <property type="entry name" value="Transglut_core"/>
    <property type="match status" value="1"/>
</dbReference>
<dbReference type="PROSITE" id="PS50234">
    <property type="entry name" value="VWFA"/>
    <property type="match status" value="1"/>
</dbReference>
<organism evidence="3 4">
    <name type="scientific">Candidatus Kaiserbacteria bacterium RIFCSPHIGHO2_01_FULL_54_36</name>
    <dbReference type="NCBI Taxonomy" id="1798482"/>
    <lineage>
        <taxon>Bacteria</taxon>
        <taxon>Candidatus Kaiseribacteriota</taxon>
    </lineage>
</organism>
<dbReference type="CDD" id="cd00198">
    <property type="entry name" value="vWFA"/>
    <property type="match status" value="1"/>
</dbReference>
<gene>
    <name evidence="3" type="ORF">A2763_03400</name>
</gene>
<feature type="region of interest" description="Disordered" evidence="1">
    <location>
        <begin position="181"/>
        <end position="218"/>
    </location>
</feature>
<feature type="domain" description="VWFA" evidence="2">
    <location>
        <begin position="641"/>
        <end position="843"/>
    </location>
</feature>
<feature type="region of interest" description="Disordered" evidence="1">
    <location>
        <begin position="476"/>
        <end position="509"/>
    </location>
</feature>